<keyword evidence="1" id="KW-1133">Transmembrane helix</keyword>
<dbReference type="Proteomes" id="UP000001494">
    <property type="component" value="Chromosome"/>
</dbReference>
<dbReference type="KEGG" id="zmm:Zmob_0085"/>
<evidence type="ECO:0000313" key="3">
    <source>
        <dbReference type="Proteomes" id="UP000001494"/>
    </source>
</evidence>
<dbReference type="AlphaFoldDB" id="A0A0H3FVV7"/>
<name>A0A0H3FVV7_ZYMMA</name>
<dbReference type="HOGENOM" id="CLU_3049594_0_0_5"/>
<proteinExistence type="predicted"/>
<dbReference type="RefSeq" id="WP_011241066.1">
    <property type="nucleotide sequence ID" value="NC_017262.1"/>
</dbReference>
<organism evidence="2 3">
    <name type="scientific">Zymomonas mobilis subsp. mobilis (strain ATCC 10988 / DSM 424 / LMG 404 / NCIMB 8938 / NRRL B-806 / ZM1)</name>
    <dbReference type="NCBI Taxonomy" id="555217"/>
    <lineage>
        <taxon>Bacteria</taxon>
        <taxon>Pseudomonadati</taxon>
        <taxon>Pseudomonadota</taxon>
        <taxon>Alphaproteobacteria</taxon>
        <taxon>Sphingomonadales</taxon>
        <taxon>Zymomonadaceae</taxon>
        <taxon>Zymomonas</taxon>
    </lineage>
</organism>
<protein>
    <recommendedName>
        <fullName evidence="4">Heme exporter protein D</fullName>
    </recommendedName>
</protein>
<keyword evidence="1" id="KW-0472">Membrane</keyword>
<sequence length="54" mass="6268">MNTASHQWPFVIAAYSLVITVTLIALFGSWYQMRRAEKRLMKLSRAKKDSPRKA</sequence>
<gene>
    <name evidence="2" type="ordered locus">Zmob_0085</name>
</gene>
<reference evidence="2 3" key="1">
    <citation type="journal article" date="2011" name="J. Bacteriol.">
        <title>Genome sequence of the ethanol-producing Zymomonas mobilis subsp. mobilis lectotype strain ATCC 10988.</title>
        <authorList>
            <person name="Pappas K.M."/>
            <person name="Kouvelis V.N."/>
            <person name="Saunders E."/>
            <person name="Brettin T.S."/>
            <person name="Bruce D."/>
            <person name="Detter C."/>
            <person name="Balakireva M."/>
            <person name="Han C.S."/>
            <person name="Savvakis G."/>
            <person name="Kyrpides N.C."/>
            <person name="Typas M.A."/>
        </authorList>
    </citation>
    <scope>NUCLEOTIDE SEQUENCE [LARGE SCALE GENOMIC DNA]</scope>
    <source>
        <strain evidence="3">ATCC 10988 / DSM 424 / CCUG 17860 / LMG 404 / NCIMB 8938 / NRRL B-806 / ZM1</strain>
    </source>
</reference>
<evidence type="ECO:0000313" key="2">
    <source>
        <dbReference type="EMBL" id="AEH61938.1"/>
    </source>
</evidence>
<evidence type="ECO:0000256" key="1">
    <source>
        <dbReference type="SAM" id="Phobius"/>
    </source>
</evidence>
<keyword evidence="1" id="KW-0812">Transmembrane</keyword>
<accession>A0A0H3FVV7</accession>
<dbReference type="EMBL" id="CP002850">
    <property type="protein sequence ID" value="AEH61938.1"/>
    <property type="molecule type" value="Genomic_DNA"/>
</dbReference>
<feature type="transmembrane region" description="Helical" evidence="1">
    <location>
        <begin position="12"/>
        <end position="31"/>
    </location>
</feature>
<evidence type="ECO:0008006" key="4">
    <source>
        <dbReference type="Google" id="ProtNLM"/>
    </source>
</evidence>